<dbReference type="AlphaFoldDB" id="A0A397AJD3"/>
<evidence type="ECO:0000256" key="2">
    <source>
        <dbReference type="ARBA" id="ARBA00022771"/>
    </source>
</evidence>
<accession>A0A397AJD3</accession>
<sequence>MASTCAYCFAPGARRCGLCKILHYCSRPCQLADWKVHAVECTYLAKHLQANPMTPTLLLVIRLLRSEASMAAVQHLVSHLDSHTANKLDDYRAMGMLVLSIMTRMQLKTPVPSLESVMTVFGQLNCNAFTVCTPEQVPVGIGMFPDAALLNHSCAPNCILVFHKRQLSIRAIRDVAVGDELTPLSDHTFADETECSGDAVLSQLLRLHAQADSLEQSHNTRGAVDCRLQAVALARKLYGPRHAALTLALETTANLITSAEHAAVATPSDVRHAITAYRHVLANQSRLYSTFHMQAFQGLCQLKYARLLHQHPDDDDAVASLREACRMYDPLHLMIFHVVMLSCRLTLSHGDDCPLVQDAIALLHDTQRDQHQVPRTYLWFDDSVEKMFMLRYKSALAPRFESKNNYGKRVAYVMLATELSVSMEREFTAKQVQDKVRHFMFKVYKLINALARENEVRVVIVEAQFG</sequence>
<dbReference type="InterPro" id="IPR011990">
    <property type="entry name" value="TPR-like_helical_dom_sf"/>
</dbReference>
<keyword evidence="2 4" id="KW-0863">Zinc-finger</keyword>
<dbReference type="VEuPathDB" id="FungiDB:H257_09796"/>
<comment type="caution">
    <text evidence="6">The sequence shown here is derived from an EMBL/GenBank/DDBJ whole genome shotgun (WGS) entry which is preliminary data.</text>
</comment>
<gene>
    <name evidence="6" type="ORF">DYB25_006879</name>
</gene>
<keyword evidence="3" id="KW-0862">Zinc</keyword>
<evidence type="ECO:0000313" key="6">
    <source>
        <dbReference type="EMBL" id="RHY05561.1"/>
    </source>
</evidence>
<dbReference type="GO" id="GO:0005634">
    <property type="term" value="C:nucleus"/>
    <property type="evidence" value="ECO:0007669"/>
    <property type="project" value="TreeGrafter"/>
</dbReference>
<dbReference type="PROSITE" id="PS50865">
    <property type="entry name" value="ZF_MYND_2"/>
    <property type="match status" value="1"/>
</dbReference>
<evidence type="ECO:0000256" key="1">
    <source>
        <dbReference type="ARBA" id="ARBA00022723"/>
    </source>
</evidence>
<keyword evidence="1" id="KW-0479">Metal-binding</keyword>
<dbReference type="InterPro" id="IPR046341">
    <property type="entry name" value="SET_dom_sf"/>
</dbReference>
<dbReference type="PANTHER" id="PTHR12197">
    <property type="entry name" value="HISTONE-LYSINE N-METHYLTRANSFERASE SMYD"/>
    <property type="match status" value="1"/>
</dbReference>
<dbReference type="PANTHER" id="PTHR12197:SF251">
    <property type="entry name" value="EG:BACR7C10.4 PROTEIN"/>
    <property type="match status" value="1"/>
</dbReference>
<evidence type="ECO:0000256" key="4">
    <source>
        <dbReference type="PROSITE-ProRule" id="PRU00134"/>
    </source>
</evidence>
<organism evidence="6 7">
    <name type="scientific">Aphanomyces astaci</name>
    <name type="common">Crayfish plague agent</name>
    <dbReference type="NCBI Taxonomy" id="112090"/>
    <lineage>
        <taxon>Eukaryota</taxon>
        <taxon>Sar</taxon>
        <taxon>Stramenopiles</taxon>
        <taxon>Oomycota</taxon>
        <taxon>Saprolegniomycetes</taxon>
        <taxon>Saprolegniales</taxon>
        <taxon>Verrucalvaceae</taxon>
        <taxon>Aphanomyces</taxon>
    </lineage>
</organism>
<dbReference type="InterPro" id="IPR050869">
    <property type="entry name" value="H3K4_H4K5_MeTrfase"/>
</dbReference>
<dbReference type="InterPro" id="IPR001214">
    <property type="entry name" value="SET_dom"/>
</dbReference>
<proteinExistence type="predicted"/>
<dbReference type="Pfam" id="PF00856">
    <property type="entry name" value="SET"/>
    <property type="match status" value="1"/>
</dbReference>
<dbReference type="SUPFAM" id="SSF82199">
    <property type="entry name" value="SET domain"/>
    <property type="match status" value="1"/>
</dbReference>
<dbReference type="Gene3D" id="6.10.140.2220">
    <property type="match status" value="1"/>
</dbReference>
<dbReference type="EMBL" id="QUTA01007857">
    <property type="protein sequence ID" value="RHY05561.1"/>
    <property type="molecule type" value="Genomic_DNA"/>
</dbReference>
<name>A0A397AJD3_APHAT</name>
<evidence type="ECO:0000313" key="7">
    <source>
        <dbReference type="Proteomes" id="UP000266239"/>
    </source>
</evidence>
<dbReference type="PROSITE" id="PS01360">
    <property type="entry name" value="ZF_MYND_1"/>
    <property type="match status" value="1"/>
</dbReference>
<dbReference type="Gene3D" id="1.25.40.10">
    <property type="entry name" value="Tetratricopeptide repeat domain"/>
    <property type="match status" value="1"/>
</dbReference>
<evidence type="ECO:0000256" key="3">
    <source>
        <dbReference type="ARBA" id="ARBA00022833"/>
    </source>
</evidence>
<dbReference type="InterPro" id="IPR002893">
    <property type="entry name" value="Znf_MYND"/>
</dbReference>
<dbReference type="GO" id="GO:0008270">
    <property type="term" value="F:zinc ion binding"/>
    <property type="evidence" value="ECO:0007669"/>
    <property type="project" value="UniProtKB-KW"/>
</dbReference>
<dbReference type="Pfam" id="PF01753">
    <property type="entry name" value="zf-MYND"/>
    <property type="match status" value="1"/>
</dbReference>
<evidence type="ECO:0000259" key="5">
    <source>
        <dbReference type="PROSITE" id="PS50865"/>
    </source>
</evidence>
<dbReference type="VEuPathDB" id="FungiDB:H257_19496"/>
<reference evidence="6 7" key="1">
    <citation type="submission" date="2018-08" db="EMBL/GenBank/DDBJ databases">
        <title>Aphanomyces genome sequencing and annotation.</title>
        <authorList>
            <person name="Minardi D."/>
            <person name="Oidtmann B."/>
            <person name="Van Der Giezen M."/>
            <person name="Studholme D.J."/>
        </authorList>
    </citation>
    <scope>NUCLEOTIDE SEQUENCE [LARGE SCALE GENOMIC DNA]</scope>
    <source>
        <strain evidence="6 7">Yx</strain>
    </source>
</reference>
<dbReference type="Proteomes" id="UP000266239">
    <property type="component" value="Unassembled WGS sequence"/>
</dbReference>
<protein>
    <recommendedName>
        <fullName evidence="5">MYND-type domain-containing protein</fullName>
    </recommendedName>
</protein>
<dbReference type="Gene3D" id="2.170.270.10">
    <property type="entry name" value="SET domain"/>
    <property type="match status" value="1"/>
</dbReference>
<feature type="domain" description="MYND-type" evidence="5">
    <location>
        <begin position="5"/>
        <end position="41"/>
    </location>
</feature>